<dbReference type="Proteomes" id="UP000698222">
    <property type="component" value="Unassembled WGS sequence"/>
</dbReference>
<comment type="caution">
    <text evidence="1">The sequence shown here is derived from an EMBL/GenBank/DDBJ whole genome shotgun (WGS) entry which is preliminary data.</text>
</comment>
<evidence type="ECO:0000313" key="2">
    <source>
        <dbReference type="Proteomes" id="UP000698222"/>
    </source>
</evidence>
<sequence>MFLRFQSAVPNSRGAYPGIFAMTNGLRDSGLLTDDDAEWVRRHNAHGNRAYTDPSTVAAECYSTTVNPGARSGFKDDALSLLQMARRYTVLLDRYEVPWVELRTERPGRIVYDDAVQVVAVPFVHEEHWPLRAPHRSL</sequence>
<keyword evidence="2" id="KW-1185">Reference proteome</keyword>
<reference evidence="1 2" key="1">
    <citation type="submission" date="2021-03" db="EMBL/GenBank/DDBJ databases">
        <title>Sequencing the genomes of 1000 actinobacteria strains.</title>
        <authorList>
            <person name="Klenk H.-P."/>
        </authorList>
    </citation>
    <scope>NUCLEOTIDE SEQUENCE [LARGE SCALE GENOMIC DNA]</scope>
    <source>
        <strain evidence="1 2">DSM 14564</strain>
    </source>
</reference>
<accession>A0ABS4YSM9</accession>
<name>A0ABS4YSM9_9MICO</name>
<gene>
    <name evidence="1" type="ORF">JOF44_003871</name>
</gene>
<evidence type="ECO:0000313" key="1">
    <source>
        <dbReference type="EMBL" id="MBP2410968.1"/>
    </source>
</evidence>
<dbReference type="RefSeq" id="WP_209895275.1">
    <property type="nucleotide sequence ID" value="NZ_BAAAJV010000038.1"/>
</dbReference>
<dbReference type="EMBL" id="JAGIOC010000001">
    <property type="protein sequence ID" value="MBP2410968.1"/>
    <property type="molecule type" value="Genomic_DNA"/>
</dbReference>
<protein>
    <submittedName>
        <fullName evidence="1">Uncharacterized protein</fullName>
    </submittedName>
</protein>
<proteinExistence type="predicted"/>
<organism evidence="1 2">
    <name type="scientific">Brachybacterium fresconis</name>
    <dbReference type="NCBI Taxonomy" id="173363"/>
    <lineage>
        <taxon>Bacteria</taxon>
        <taxon>Bacillati</taxon>
        <taxon>Actinomycetota</taxon>
        <taxon>Actinomycetes</taxon>
        <taxon>Micrococcales</taxon>
        <taxon>Dermabacteraceae</taxon>
        <taxon>Brachybacterium</taxon>
    </lineage>
</organism>